<keyword evidence="3" id="KW-1185">Reference proteome</keyword>
<proteinExistence type="predicted"/>
<evidence type="ECO:0000313" key="3">
    <source>
        <dbReference type="Proteomes" id="UP000701801"/>
    </source>
</evidence>
<gene>
    <name evidence="2" type="ORF">HYALB_00004828</name>
</gene>
<dbReference type="Pfam" id="PF06985">
    <property type="entry name" value="HET"/>
    <property type="match status" value="1"/>
</dbReference>
<dbReference type="PANTHER" id="PTHR24148:SF64">
    <property type="entry name" value="HETEROKARYON INCOMPATIBILITY DOMAIN-CONTAINING PROTEIN"/>
    <property type="match status" value="1"/>
</dbReference>
<dbReference type="EMBL" id="CAJVRM010000551">
    <property type="protein sequence ID" value="CAG8981965.1"/>
    <property type="molecule type" value="Genomic_DNA"/>
</dbReference>
<sequence>MRKAPRANSFDRNQQAYKYTSLPTANSIRLLHVYPSPSPNDSIYCSLATIYLSSPPSYQALSYTCGDRFGLAQLLFKDRKGGTTALPVTQNLRRALQRLRPKYGKPLVIWADAVCINQHDLVERGAQISKMRGIYWGAESVSVWVGMGVRKSELGIGIAKDLNSLLSSNHPPNEEEKERIRELVRDPGRVDGLKILVHLFGCQYWWRIWVIQEIALAKKATVFCGDESIPWEELDRTKLRADTNSWRSSGLQLSRYSPNTNASPLLELLLSHKSKKSTDPRDKVFALIGISSSRTTFGAIDYEKDVREVYTHTARHIIQSTGKLDVICVKQRDFSTEGLPSWAPDWSRPPPNSGPLMVGIHHRVPPFNAAGNTIGSFEFLGEDGGSLCAKGMRIDVIKSVGMPFRQKGAPKNIHTASQVLKDWWGLFSSCVLNPHSRSAKALFCRVTYCGNWIFDENDAIYEERLRRISEVSECLLLEDEAQSSTSLSGSVSSLTEEGDEQDIEEIDVVVDKEGHSVVINASITMN</sequence>
<dbReference type="PANTHER" id="PTHR24148">
    <property type="entry name" value="ANKYRIN REPEAT DOMAIN-CONTAINING PROTEIN 39 HOMOLOG-RELATED"/>
    <property type="match status" value="1"/>
</dbReference>
<reference evidence="2" key="1">
    <citation type="submission" date="2021-07" db="EMBL/GenBank/DDBJ databases">
        <authorList>
            <person name="Durling M."/>
        </authorList>
    </citation>
    <scope>NUCLEOTIDE SEQUENCE</scope>
</reference>
<feature type="domain" description="Heterokaryon incompatibility" evidence="1">
    <location>
        <begin position="58"/>
        <end position="213"/>
    </location>
</feature>
<dbReference type="InterPro" id="IPR052895">
    <property type="entry name" value="HetReg/Transcr_Mod"/>
</dbReference>
<comment type="caution">
    <text evidence="2">The sequence shown here is derived from an EMBL/GenBank/DDBJ whole genome shotgun (WGS) entry which is preliminary data.</text>
</comment>
<dbReference type="Proteomes" id="UP000701801">
    <property type="component" value="Unassembled WGS sequence"/>
</dbReference>
<name>A0A9N9LVG7_9HELO</name>
<accession>A0A9N9LVG7</accession>
<protein>
    <recommendedName>
        <fullName evidence="1">Heterokaryon incompatibility domain-containing protein</fullName>
    </recommendedName>
</protein>
<evidence type="ECO:0000313" key="2">
    <source>
        <dbReference type="EMBL" id="CAG8981965.1"/>
    </source>
</evidence>
<evidence type="ECO:0000259" key="1">
    <source>
        <dbReference type="Pfam" id="PF06985"/>
    </source>
</evidence>
<dbReference type="InterPro" id="IPR010730">
    <property type="entry name" value="HET"/>
</dbReference>
<dbReference type="AlphaFoldDB" id="A0A9N9LVG7"/>
<dbReference type="OrthoDB" id="194358at2759"/>
<organism evidence="2 3">
    <name type="scientific">Hymenoscyphus albidus</name>
    <dbReference type="NCBI Taxonomy" id="595503"/>
    <lineage>
        <taxon>Eukaryota</taxon>
        <taxon>Fungi</taxon>
        <taxon>Dikarya</taxon>
        <taxon>Ascomycota</taxon>
        <taxon>Pezizomycotina</taxon>
        <taxon>Leotiomycetes</taxon>
        <taxon>Helotiales</taxon>
        <taxon>Helotiaceae</taxon>
        <taxon>Hymenoscyphus</taxon>
    </lineage>
</organism>